<dbReference type="InterPro" id="IPR006099">
    <property type="entry name" value="MeMalonylCoA_mutase_a/b_cat"/>
</dbReference>
<dbReference type="RefSeq" id="WP_072579264.1">
    <property type="nucleotide sequence ID" value="NZ_CP016020.1"/>
</dbReference>
<evidence type="ECO:0000256" key="1">
    <source>
        <dbReference type="ARBA" id="ARBA00001922"/>
    </source>
</evidence>
<dbReference type="PANTHER" id="PTHR48101:SF1">
    <property type="entry name" value="METHYLMALONYL-COA MUTASE, LARGE SUBUNIT"/>
    <property type="match status" value="1"/>
</dbReference>
<comment type="cofactor">
    <cofactor evidence="1">
        <name>adenosylcob(III)alamin</name>
        <dbReference type="ChEBI" id="CHEBI:18408"/>
    </cofactor>
</comment>
<name>A0A1L3MQ44_9BACI</name>
<keyword evidence="4" id="KW-0413">Isomerase</keyword>
<keyword evidence="3" id="KW-0846">Cobalamin</keyword>
<dbReference type="GO" id="GO:0031419">
    <property type="term" value="F:cobalamin binding"/>
    <property type="evidence" value="ECO:0007669"/>
    <property type="project" value="UniProtKB-KW"/>
</dbReference>
<organism evidence="7 8">
    <name type="scientific">Bacillus weihaiensis</name>
    <dbReference type="NCBI Taxonomy" id="1547283"/>
    <lineage>
        <taxon>Bacteria</taxon>
        <taxon>Bacillati</taxon>
        <taxon>Bacillota</taxon>
        <taxon>Bacilli</taxon>
        <taxon>Bacillales</taxon>
        <taxon>Bacillaceae</taxon>
        <taxon>Bacillus</taxon>
    </lineage>
</organism>
<dbReference type="Pfam" id="PF01642">
    <property type="entry name" value="MM_CoA_mutase"/>
    <property type="match status" value="1"/>
</dbReference>
<dbReference type="PANTHER" id="PTHR48101">
    <property type="entry name" value="METHYLMALONYL-COA MUTASE, MITOCHONDRIAL-RELATED"/>
    <property type="match status" value="1"/>
</dbReference>
<dbReference type="OrthoDB" id="9762378at2"/>
<dbReference type="GO" id="GO:0046872">
    <property type="term" value="F:metal ion binding"/>
    <property type="evidence" value="ECO:0007669"/>
    <property type="project" value="InterPro"/>
</dbReference>
<protein>
    <recommendedName>
        <fullName evidence="6">Methylmalonyl-CoA mutase alpha/beta chain catalytic domain-containing protein</fullName>
    </recommendedName>
</protein>
<gene>
    <name evidence="7" type="ORF">A9C19_06785</name>
</gene>
<feature type="domain" description="Methylmalonyl-CoA mutase alpha/beta chain catalytic" evidence="6">
    <location>
        <begin position="108"/>
        <end position="451"/>
    </location>
</feature>
<evidence type="ECO:0000313" key="7">
    <source>
        <dbReference type="EMBL" id="APH04476.1"/>
    </source>
</evidence>
<evidence type="ECO:0000256" key="3">
    <source>
        <dbReference type="ARBA" id="ARBA00022628"/>
    </source>
</evidence>
<dbReference type="Proteomes" id="UP000181936">
    <property type="component" value="Chromosome"/>
</dbReference>
<dbReference type="InterPro" id="IPR036724">
    <property type="entry name" value="Cobalamin-bd_sf"/>
</dbReference>
<sequence>MGEIEGTTTHNVKKQQWISEAENAIKGSLESLHKTLYEGIKIKPLYDLEDVEDINKIKGMKIPLKESSNSWNINQLLSADTPLELNEKINYAKSRGQHSFYLTNFSFIRKSEDLNLAFQSIDWKEDTLFFDVKSQSDFLSQFLYEQYRKKRLPYIKGFLGFDPYEELLTTGESDLTSKLDFLVDVIHWKERNNAPTRSILVKGNLFNQAGGDPIQQLTYTFSEAYEVMIKLMNRGLSIDLIARHMVISFDIGPHFFMEIAKIRAAKQLWVSLLHALGCENGEEKIYIHASTSVHDQTAYDVYGNLLRSTTAGFSAAVAGVDELTILPFDSVLKDSSPLGERIARNTHFILRDESFLSNVIDPSSGSYYIETITHQLAEQAWAQIKMAENDGGFEERLKTKIIQKELQKSLREKIDEVNDRTKQVIGINVYANVMDPHPTIKMKDSSNQIAERDDTHLSLLTNSHIPLMRKEEKVTIQPIQTIRYVEHIETLRQKANVTKLDLQSKSKIFVVTVGLLKNHKTMLDKVSGILAVGGLSCTTISFKEFEKVEKGVIYIFCGKESDFEDLHFTFIRSYKKKNPGSSFYITSKGTEQIRKEYPIDGAITDQLNIYDFLQTILSKLEDDSR</sequence>
<dbReference type="Gene3D" id="3.40.50.280">
    <property type="entry name" value="Cobalamin-binding domain"/>
    <property type="match status" value="1"/>
</dbReference>
<evidence type="ECO:0000259" key="6">
    <source>
        <dbReference type="Pfam" id="PF01642"/>
    </source>
</evidence>
<dbReference type="AlphaFoldDB" id="A0A1L3MQ44"/>
<dbReference type="Gene3D" id="3.20.20.240">
    <property type="entry name" value="Methylmalonyl-CoA mutase"/>
    <property type="match status" value="1"/>
</dbReference>
<evidence type="ECO:0000313" key="8">
    <source>
        <dbReference type="Proteomes" id="UP000181936"/>
    </source>
</evidence>
<reference evidence="7 8" key="1">
    <citation type="journal article" date="2016" name="Sci. Rep.">
        <title>Complete genome sequence and transcriptomic analysis of a novel marine strain Bacillus weihaiensis reveals the mechanism of brown algae degradation.</title>
        <authorList>
            <person name="Zhu Y."/>
            <person name="Chen P."/>
            <person name="Bao Y."/>
            <person name="Men Y."/>
            <person name="Zeng Y."/>
            <person name="Yang J."/>
            <person name="Sun J."/>
            <person name="Sun Y."/>
        </authorList>
    </citation>
    <scope>NUCLEOTIDE SEQUENCE [LARGE SCALE GENOMIC DNA]</scope>
    <source>
        <strain evidence="7 8">Alg07</strain>
    </source>
</reference>
<proteinExistence type="inferred from homology"/>
<dbReference type="STRING" id="1547283.A9C19_06785"/>
<keyword evidence="5" id="KW-0170">Cobalt</keyword>
<evidence type="ECO:0000256" key="2">
    <source>
        <dbReference type="ARBA" id="ARBA00008465"/>
    </source>
</evidence>
<dbReference type="EMBL" id="CP016020">
    <property type="protein sequence ID" value="APH04476.1"/>
    <property type="molecule type" value="Genomic_DNA"/>
</dbReference>
<dbReference type="SUPFAM" id="SSF52242">
    <property type="entry name" value="Cobalamin (vitamin B12)-binding domain"/>
    <property type="match status" value="1"/>
</dbReference>
<accession>A0A1L3MQ44</accession>
<evidence type="ECO:0000256" key="4">
    <source>
        <dbReference type="ARBA" id="ARBA00023235"/>
    </source>
</evidence>
<keyword evidence="8" id="KW-1185">Reference proteome</keyword>
<comment type="similarity">
    <text evidence="2">Belongs to the methylmalonyl-CoA mutase family.</text>
</comment>
<dbReference type="GO" id="GO:0016866">
    <property type="term" value="F:intramolecular transferase activity"/>
    <property type="evidence" value="ECO:0007669"/>
    <property type="project" value="InterPro"/>
</dbReference>
<dbReference type="SUPFAM" id="SSF51703">
    <property type="entry name" value="Cobalamin (vitamin B12)-dependent enzymes"/>
    <property type="match status" value="1"/>
</dbReference>
<dbReference type="KEGG" id="bwh:A9C19_06785"/>
<evidence type="ECO:0000256" key="5">
    <source>
        <dbReference type="ARBA" id="ARBA00023285"/>
    </source>
</evidence>
<dbReference type="InterPro" id="IPR016176">
    <property type="entry name" value="Cbl-dep_enz_cat"/>
</dbReference>